<feature type="domain" description="Chemotaxis phosphatase CheX-like" evidence="2">
    <location>
        <begin position="42"/>
        <end position="138"/>
    </location>
</feature>
<dbReference type="Proteomes" id="UP000002586">
    <property type="component" value="Chromosome"/>
</dbReference>
<evidence type="ECO:0000256" key="1">
    <source>
        <dbReference type="ARBA" id="ARBA00022500"/>
    </source>
</evidence>
<reference evidence="3 4" key="2">
    <citation type="journal article" date="2012" name="Int. J. Syst. Evol. Microbiol.">
        <title>Magnetococcus marinus gen. nov., sp. nov., a marine, magnetotactic bacterium that represents a novel lineage (Magnetococcaceae fam. nov.; Magnetococcales ord. nov.) at the base of the Alphaproteobacteria.</title>
        <authorList>
            <person name="Bazylinski D.A."/>
            <person name="Williams T.J."/>
            <person name="Lefevre C.T."/>
            <person name="Berg R.J."/>
            <person name="Zhang C.L."/>
            <person name="Bowser S.S."/>
            <person name="Dean A.J."/>
            <person name="Beveridge T.J."/>
        </authorList>
    </citation>
    <scope>NUCLEOTIDE SEQUENCE [LARGE SCALE GENOMIC DNA]</scope>
    <source>
        <strain evidence="4">ATCC BAA-1437 / JCM 17883 / MC-1</strain>
    </source>
</reference>
<dbReference type="EMBL" id="CP000471">
    <property type="protein sequence ID" value="ABK44276.1"/>
    <property type="molecule type" value="Genomic_DNA"/>
</dbReference>
<gene>
    <name evidence="3" type="ordered locus">Mmc1_1768</name>
</gene>
<dbReference type="PANTHER" id="PTHR39452">
    <property type="entry name" value="CHEY-P PHOSPHATASE CHEX"/>
    <property type="match status" value="1"/>
</dbReference>
<dbReference type="KEGG" id="mgm:Mmc1_1768"/>
<evidence type="ECO:0000313" key="4">
    <source>
        <dbReference type="Proteomes" id="UP000002586"/>
    </source>
</evidence>
<dbReference type="eggNOG" id="COG1406">
    <property type="taxonomic scope" value="Bacteria"/>
</dbReference>
<dbReference type="AlphaFoldDB" id="A0L8I3"/>
<dbReference type="PANTHER" id="PTHR39452:SF1">
    <property type="entry name" value="CHEY-P PHOSPHATASE CHEX"/>
    <property type="match status" value="1"/>
</dbReference>
<dbReference type="CDD" id="cd17906">
    <property type="entry name" value="CheX"/>
    <property type="match status" value="1"/>
</dbReference>
<dbReference type="OrthoDB" id="9788100at2"/>
<reference evidence="4" key="1">
    <citation type="journal article" date="2009" name="Appl. Environ. Microbiol.">
        <title>Complete genome sequence of the chemolithoautotrophic marine magnetotactic coccus strain MC-1.</title>
        <authorList>
            <person name="Schubbe S."/>
            <person name="Williams T.J."/>
            <person name="Xie G."/>
            <person name="Kiss H.E."/>
            <person name="Brettin T.S."/>
            <person name="Martinez D."/>
            <person name="Ross C.A."/>
            <person name="Schuler D."/>
            <person name="Cox B.L."/>
            <person name="Nealson K.H."/>
            <person name="Bazylinski D.A."/>
        </authorList>
    </citation>
    <scope>NUCLEOTIDE SEQUENCE [LARGE SCALE GENOMIC DNA]</scope>
    <source>
        <strain evidence="4">ATCC BAA-1437 / JCM 17883 / MC-1</strain>
    </source>
</reference>
<dbReference type="GO" id="GO:0006935">
    <property type="term" value="P:chemotaxis"/>
    <property type="evidence" value="ECO:0007669"/>
    <property type="project" value="UniProtKB-KW"/>
</dbReference>
<dbReference type="RefSeq" id="WP_011713423.1">
    <property type="nucleotide sequence ID" value="NC_008576.1"/>
</dbReference>
<organism evidence="3 4">
    <name type="scientific">Magnetococcus marinus (strain ATCC BAA-1437 / JCM 17883 / MC-1)</name>
    <dbReference type="NCBI Taxonomy" id="156889"/>
    <lineage>
        <taxon>Bacteria</taxon>
        <taxon>Pseudomonadati</taxon>
        <taxon>Pseudomonadota</taxon>
        <taxon>Magnetococcia</taxon>
        <taxon>Magnetococcales</taxon>
        <taxon>Magnetococcaceae</taxon>
        <taxon>Magnetococcus</taxon>
    </lineage>
</organism>
<evidence type="ECO:0000313" key="3">
    <source>
        <dbReference type="EMBL" id="ABK44276.1"/>
    </source>
</evidence>
<dbReference type="SUPFAM" id="SSF103039">
    <property type="entry name" value="CheC-like"/>
    <property type="match status" value="1"/>
</dbReference>
<sequence length="159" mass="17174">MMAERFLEALREAVQEIAETMLFTEVACGSWRQGGSPLAVAYSAVLGYSGNLRGSFALSAGEAGAMVLASALLGEERSQMDDEMEDAFCEMANMMAGGMQSRMESLLGPVKLSTPMVIQGAGHKVRSEKHYACISQDFSIAAQPFCVHIFYDIESLKSL</sequence>
<dbReference type="HOGENOM" id="CLU_116290_0_2_5"/>
<dbReference type="InterPro" id="IPR038756">
    <property type="entry name" value="CheX-like"/>
</dbReference>
<proteinExistence type="predicted"/>
<keyword evidence="1" id="KW-0145">Chemotaxis</keyword>
<dbReference type="InterPro" id="IPR028976">
    <property type="entry name" value="CheC-like_sf"/>
</dbReference>
<dbReference type="Pfam" id="PF13690">
    <property type="entry name" value="CheX"/>
    <property type="match status" value="1"/>
</dbReference>
<protein>
    <submittedName>
        <fullName evidence="3">Inhibitor of MCP methylation-like protein</fullName>
    </submittedName>
</protein>
<keyword evidence="4" id="KW-1185">Reference proteome</keyword>
<accession>A0L8I3</accession>
<dbReference type="STRING" id="156889.Mmc1_1768"/>
<evidence type="ECO:0000259" key="2">
    <source>
        <dbReference type="Pfam" id="PF13690"/>
    </source>
</evidence>
<dbReference type="InterPro" id="IPR028051">
    <property type="entry name" value="CheX-like_dom"/>
</dbReference>
<name>A0L8I3_MAGMM</name>
<dbReference type="Gene3D" id="3.40.1550.10">
    <property type="entry name" value="CheC-like"/>
    <property type="match status" value="1"/>
</dbReference>